<reference evidence="4 5" key="1">
    <citation type="submission" date="2018-06" db="EMBL/GenBank/DDBJ databases">
        <title>Extensive metabolic versatility and redundancy in microbially diverse, dynamic hydrothermal sediments.</title>
        <authorList>
            <person name="Dombrowski N."/>
            <person name="Teske A."/>
            <person name="Baker B.J."/>
        </authorList>
    </citation>
    <scope>NUCLEOTIDE SEQUENCE [LARGE SCALE GENOMIC DNA]</scope>
    <source>
        <strain evidence="4">B19_G9</strain>
    </source>
</reference>
<dbReference type="GO" id="GO:0030288">
    <property type="term" value="C:outer membrane-bounded periplasmic space"/>
    <property type="evidence" value="ECO:0007669"/>
    <property type="project" value="InterPro"/>
</dbReference>
<dbReference type="EMBL" id="QMQB01000207">
    <property type="protein sequence ID" value="RLE11863.1"/>
    <property type="molecule type" value="Genomic_DNA"/>
</dbReference>
<dbReference type="InterPro" id="IPR018389">
    <property type="entry name" value="DctP_fam"/>
</dbReference>
<dbReference type="AlphaFoldDB" id="A0A662DC10"/>
<dbReference type="InterPro" id="IPR038404">
    <property type="entry name" value="TRAP_DctP_sf"/>
</dbReference>
<keyword evidence="3" id="KW-0732">Signal</keyword>
<organism evidence="4 5">
    <name type="scientific">Aerophobetes bacterium</name>
    <dbReference type="NCBI Taxonomy" id="2030807"/>
    <lineage>
        <taxon>Bacteria</taxon>
        <taxon>Candidatus Aerophobota</taxon>
    </lineage>
</organism>
<keyword evidence="2" id="KW-0813">Transport</keyword>
<evidence type="ECO:0000256" key="1">
    <source>
        <dbReference type="ARBA" id="ARBA00009023"/>
    </source>
</evidence>
<proteinExistence type="inferred from homology"/>
<evidence type="ECO:0000313" key="4">
    <source>
        <dbReference type="EMBL" id="RLE11863.1"/>
    </source>
</evidence>
<dbReference type="Pfam" id="PF03480">
    <property type="entry name" value="DctP"/>
    <property type="match status" value="1"/>
</dbReference>
<sequence>MAEMTKMGTMQGIMFGRFEEMSPMLYAFALPFLFKDYAHVNRVLNGPLGSFYATYVEEHGLKLLGWAHSGFRQITNNVRPIRRPEDLQGLKMRTPPLENIIETMKAFGASPTPIAYPEVYMALKTKVVDGQENPYVNIYSEKFYEVQKYLTEANYIYMPGPFCVGLKWWNSLSPEDQKIIELAAKSAVAYTNALTEAEDQKYKKLIAESGVQIYELSDEERAAFIEKAQPVYDSFIKKGIVTERIIKLIHLTK</sequence>
<dbReference type="PANTHER" id="PTHR33376:SF7">
    <property type="entry name" value="C4-DICARBOXYLATE-BINDING PROTEIN DCTB"/>
    <property type="match status" value="1"/>
</dbReference>
<gene>
    <name evidence="4" type="ORF">DRI96_05510</name>
</gene>
<dbReference type="Gene3D" id="3.40.190.170">
    <property type="entry name" value="Bacterial extracellular solute-binding protein, family 7"/>
    <property type="match status" value="1"/>
</dbReference>
<dbReference type="GO" id="GO:0055085">
    <property type="term" value="P:transmembrane transport"/>
    <property type="evidence" value="ECO:0007669"/>
    <property type="project" value="InterPro"/>
</dbReference>
<name>A0A662DC10_UNCAE</name>
<evidence type="ECO:0000256" key="3">
    <source>
        <dbReference type="ARBA" id="ARBA00022729"/>
    </source>
</evidence>
<dbReference type="NCBIfam" id="NF037995">
    <property type="entry name" value="TRAP_S1"/>
    <property type="match status" value="1"/>
</dbReference>
<dbReference type="CDD" id="cd13603">
    <property type="entry name" value="PBP2_TRAP_Siap_TeaA_like"/>
    <property type="match status" value="1"/>
</dbReference>
<protein>
    <submittedName>
        <fullName evidence="4">TRAP transporter substrate-binding protein DctP</fullName>
    </submittedName>
</protein>
<dbReference type="Proteomes" id="UP000267654">
    <property type="component" value="Unassembled WGS sequence"/>
</dbReference>
<dbReference type="PANTHER" id="PTHR33376">
    <property type="match status" value="1"/>
</dbReference>
<accession>A0A662DC10</accession>
<evidence type="ECO:0000313" key="5">
    <source>
        <dbReference type="Proteomes" id="UP000267654"/>
    </source>
</evidence>
<evidence type="ECO:0000256" key="2">
    <source>
        <dbReference type="ARBA" id="ARBA00022448"/>
    </source>
</evidence>
<comment type="similarity">
    <text evidence="1">Belongs to the bacterial solute-binding protein 7 family.</text>
</comment>
<dbReference type="NCBIfam" id="TIGR00787">
    <property type="entry name" value="dctP"/>
    <property type="match status" value="1"/>
</dbReference>
<comment type="caution">
    <text evidence="4">The sequence shown here is derived from an EMBL/GenBank/DDBJ whole genome shotgun (WGS) entry which is preliminary data.</text>
</comment>
<dbReference type="InterPro" id="IPR004682">
    <property type="entry name" value="TRAP_DctP"/>
</dbReference>